<keyword evidence="2" id="KW-0500">Molybdenum</keyword>
<reference evidence="7 8" key="1">
    <citation type="submission" date="2016-05" db="EMBL/GenBank/DDBJ databases">
        <title>Complete genome sequence of a phthalic acid esters degrading Mycobacterium sp. YC-RL4.</title>
        <authorList>
            <person name="Ren L."/>
            <person name="Fan S."/>
            <person name="Ruth N."/>
            <person name="Jia Y."/>
            <person name="Wang J."/>
            <person name="Qiao C."/>
        </authorList>
    </citation>
    <scope>NUCLEOTIDE SEQUENCE [LARGE SCALE GENOMIC DNA]</scope>
    <source>
        <strain evidence="7 8">YC-RL4</strain>
        <plasmid evidence="8">pmyc1</plasmid>
    </source>
</reference>
<accession>A0A172UWI2</accession>
<dbReference type="InterPro" id="IPR014756">
    <property type="entry name" value="Ig_E-set"/>
</dbReference>
<dbReference type="PANTHER" id="PTHR19372:SF7">
    <property type="entry name" value="SULFITE OXIDASE, MITOCHONDRIAL"/>
    <property type="match status" value="1"/>
</dbReference>
<dbReference type="SUPFAM" id="SSF81296">
    <property type="entry name" value="E set domains"/>
    <property type="match status" value="1"/>
</dbReference>
<sequence length="361" mass="39028">MWDKRSDMIVHEQDPFNAEPTPQVLAESDITPVDAFYSRNHGPIPAITADDWRLDVSGRVERPHVFNLDEIRQRFTTHAVTATLQCAGNRRAGLIDVRPIPGEDPWGSGAVSTAEWRGARLADILDAVGAEDDPDLHVAFTGPDVSEVATPPQPYGSSIDIAKARSGEVLLAWGMNCQPLPRIHGGPVRIVVPGYIGARSVKWVTAITVIDAPTDNYFQASAYRILAPDADPGAAGPGDGISLSTLPLNCDVLTHSDGDRVPAGPVTVGGYAQPGNGRRIERVDVSTDGGTTWNQAELDLPYGPWAWCRWTHTLCARPGPLSLVIRAFDDTATTQPETPAAVWNPKGYLNNSWPRMTLHVT</sequence>
<keyword evidence="7" id="KW-0614">Plasmid</keyword>
<geneLocation type="plasmid" evidence="8">
    <name>pmyc1</name>
</geneLocation>
<organism evidence="7 8">
    <name type="scientific">Mycobacterium adipatum</name>
    <dbReference type="NCBI Taxonomy" id="1682113"/>
    <lineage>
        <taxon>Bacteria</taxon>
        <taxon>Bacillati</taxon>
        <taxon>Actinomycetota</taxon>
        <taxon>Actinomycetes</taxon>
        <taxon>Mycobacteriales</taxon>
        <taxon>Mycobacteriaceae</taxon>
        <taxon>Mycobacterium</taxon>
    </lineage>
</organism>
<dbReference type="Gene3D" id="2.60.40.650">
    <property type="match status" value="1"/>
</dbReference>
<dbReference type="OrthoDB" id="9795587at2"/>
<evidence type="ECO:0000256" key="2">
    <source>
        <dbReference type="ARBA" id="ARBA00022505"/>
    </source>
</evidence>
<protein>
    <submittedName>
        <fullName evidence="7">Sulfite oxidase</fullName>
    </submittedName>
</protein>
<keyword evidence="4" id="KW-0560">Oxidoreductase</keyword>
<dbReference type="AlphaFoldDB" id="A0A172UWI2"/>
<evidence type="ECO:0000259" key="6">
    <source>
        <dbReference type="Pfam" id="PF03404"/>
    </source>
</evidence>
<dbReference type="InterPro" id="IPR005066">
    <property type="entry name" value="MoCF_OxRdtse_dimer"/>
</dbReference>
<gene>
    <name evidence="7" type="ORF">A7U43_28760</name>
</gene>
<name>A0A172UWI2_9MYCO</name>
<dbReference type="PANTHER" id="PTHR19372">
    <property type="entry name" value="SULFITE REDUCTASE"/>
    <property type="match status" value="1"/>
</dbReference>
<dbReference type="GO" id="GO:0006790">
    <property type="term" value="P:sulfur compound metabolic process"/>
    <property type="evidence" value="ECO:0007669"/>
    <property type="project" value="TreeGrafter"/>
</dbReference>
<dbReference type="PRINTS" id="PR00407">
    <property type="entry name" value="EUMOPTERIN"/>
</dbReference>
<dbReference type="GO" id="GO:0020037">
    <property type="term" value="F:heme binding"/>
    <property type="evidence" value="ECO:0007669"/>
    <property type="project" value="TreeGrafter"/>
</dbReference>
<evidence type="ECO:0000259" key="5">
    <source>
        <dbReference type="Pfam" id="PF00174"/>
    </source>
</evidence>
<dbReference type="FunFam" id="3.90.420.10:FF:000002">
    <property type="entry name" value="sulfite oxidase, mitochondrial"/>
    <property type="match status" value="1"/>
</dbReference>
<dbReference type="SUPFAM" id="SSF56524">
    <property type="entry name" value="Oxidoreductase molybdopterin-binding domain"/>
    <property type="match status" value="1"/>
</dbReference>
<dbReference type="Proteomes" id="UP000077143">
    <property type="component" value="Plasmid pMYC1"/>
</dbReference>
<keyword evidence="3" id="KW-0479">Metal-binding</keyword>
<dbReference type="Gene3D" id="3.90.420.10">
    <property type="entry name" value="Oxidoreductase, molybdopterin-binding domain"/>
    <property type="match status" value="1"/>
</dbReference>
<dbReference type="GO" id="GO:0043546">
    <property type="term" value="F:molybdopterin cofactor binding"/>
    <property type="evidence" value="ECO:0007669"/>
    <property type="project" value="TreeGrafter"/>
</dbReference>
<evidence type="ECO:0000256" key="3">
    <source>
        <dbReference type="ARBA" id="ARBA00022723"/>
    </source>
</evidence>
<comment type="cofactor">
    <cofactor evidence="1">
        <name>Mo-molybdopterin</name>
        <dbReference type="ChEBI" id="CHEBI:71302"/>
    </cofactor>
</comment>
<feature type="domain" description="Oxidoreductase molybdopterin-binding" evidence="5">
    <location>
        <begin position="41"/>
        <end position="217"/>
    </location>
</feature>
<dbReference type="KEGG" id="madi:A7U43_28760"/>
<proteinExistence type="predicted"/>
<dbReference type="GO" id="GO:0008482">
    <property type="term" value="F:sulfite oxidase activity"/>
    <property type="evidence" value="ECO:0007669"/>
    <property type="project" value="TreeGrafter"/>
</dbReference>
<dbReference type="Pfam" id="PF00174">
    <property type="entry name" value="Oxidored_molyb"/>
    <property type="match status" value="1"/>
</dbReference>
<evidence type="ECO:0000313" key="7">
    <source>
        <dbReference type="EMBL" id="ANE83497.1"/>
    </source>
</evidence>
<dbReference type="InterPro" id="IPR000572">
    <property type="entry name" value="OxRdtase_Mopterin-bd_dom"/>
</dbReference>
<keyword evidence="8" id="KW-1185">Reference proteome</keyword>
<dbReference type="Pfam" id="PF03404">
    <property type="entry name" value="Mo-co_dimer"/>
    <property type="match status" value="1"/>
</dbReference>
<evidence type="ECO:0000256" key="4">
    <source>
        <dbReference type="ARBA" id="ARBA00023002"/>
    </source>
</evidence>
<dbReference type="EMBL" id="CP015597">
    <property type="protein sequence ID" value="ANE83497.1"/>
    <property type="molecule type" value="Genomic_DNA"/>
</dbReference>
<dbReference type="InterPro" id="IPR036374">
    <property type="entry name" value="OxRdtase_Mopterin-bd_sf"/>
</dbReference>
<evidence type="ECO:0000313" key="8">
    <source>
        <dbReference type="Proteomes" id="UP000077143"/>
    </source>
</evidence>
<dbReference type="RefSeq" id="WP_060999574.1">
    <property type="nucleotide sequence ID" value="NZ_CP015597.1"/>
</dbReference>
<feature type="domain" description="Moybdenum cofactor oxidoreductase dimerisation" evidence="6">
    <location>
        <begin position="245"/>
        <end position="360"/>
    </location>
</feature>
<dbReference type="CDD" id="cd02110">
    <property type="entry name" value="SO_family_Moco_dimer"/>
    <property type="match status" value="1"/>
</dbReference>
<dbReference type="GO" id="GO:0030151">
    <property type="term" value="F:molybdenum ion binding"/>
    <property type="evidence" value="ECO:0007669"/>
    <property type="project" value="InterPro"/>
</dbReference>
<dbReference type="InterPro" id="IPR008335">
    <property type="entry name" value="Mopterin_OxRdtase_euk"/>
</dbReference>
<evidence type="ECO:0000256" key="1">
    <source>
        <dbReference type="ARBA" id="ARBA00001924"/>
    </source>
</evidence>